<dbReference type="PANTHER" id="PTHR30007">
    <property type="entry name" value="PHP DOMAIN PROTEIN"/>
    <property type="match status" value="1"/>
</dbReference>
<feature type="compositionally biased region" description="Basic residues" evidence="1">
    <location>
        <begin position="25"/>
        <end position="37"/>
    </location>
</feature>
<evidence type="ECO:0000256" key="1">
    <source>
        <dbReference type="SAM" id="MobiDB-lite"/>
    </source>
</evidence>
<dbReference type="PANTHER" id="PTHR30007:SF1">
    <property type="entry name" value="BLR1914 PROTEIN"/>
    <property type="match status" value="1"/>
</dbReference>
<feature type="region of interest" description="Disordered" evidence="1">
    <location>
        <begin position="1"/>
        <end position="68"/>
    </location>
</feature>
<dbReference type="EMBL" id="JBHTLK010000006">
    <property type="protein sequence ID" value="MFD1146003.1"/>
    <property type="molecule type" value="Genomic_DNA"/>
</dbReference>
<dbReference type="RefSeq" id="WP_380719313.1">
    <property type="nucleotide sequence ID" value="NZ_JBHTLK010000006.1"/>
</dbReference>
<keyword evidence="4" id="KW-1185">Reference proteome</keyword>
<protein>
    <submittedName>
        <fullName evidence="3">Transposase</fullName>
    </submittedName>
</protein>
<reference evidence="4" key="1">
    <citation type="journal article" date="2019" name="Int. J. Syst. Evol. Microbiol.">
        <title>The Global Catalogue of Microorganisms (GCM) 10K type strain sequencing project: providing services to taxonomists for standard genome sequencing and annotation.</title>
        <authorList>
            <consortium name="The Broad Institute Genomics Platform"/>
            <consortium name="The Broad Institute Genome Sequencing Center for Infectious Disease"/>
            <person name="Wu L."/>
            <person name="Ma J."/>
        </authorList>
    </citation>
    <scope>NUCLEOTIDE SEQUENCE [LARGE SCALE GENOMIC DNA]</scope>
    <source>
        <strain evidence="4">CCUG 60214</strain>
    </source>
</reference>
<name>A0ABW3QDV8_9PSEU</name>
<dbReference type="Pfam" id="PF13586">
    <property type="entry name" value="DDE_Tnp_1_2"/>
    <property type="match status" value="1"/>
</dbReference>
<evidence type="ECO:0000313" key="3">
    <source>
        <dbReference type="EMBL" id="MFD1146003.1"/>
    </source>
</evidence>
<dbReference type="Proteomes" id="UP001597168">
    <property type="component" value="Unassembled WGS sequence"/>
</dbReference>
<evidence type="ECO:0000313" key="4">
    <source>
        <dbReference type="Proteomes" id="UP001597168"/>
    </source>
</evidence>
<evidence type="ECO:0000259" key="2">
    <source>
        <dbReference type="Pfam" id="PF13586"/>
    </source>
</evidence>
<feature type="domain" description="Transposase DDE" evidence="2">
    <location>
        <begin position="18"/>
        <end position="113"/>
    </location>
</feature>
<accession>A0ABW3QDV8</accession>
<organism evidence="3 4">
    <name type="scientific">Saccharothrix hoggarensis</name>
    <dbReference type="NCBI Taxonomy" id="913853"/>
    <lineage>
        <taxon>Bacteria</taxon>
        <taxon>Bacillati</taxon>
        <taxon>Actinomycetota</taxon>
        <taxon>Actinomycetes</taxon>
        <taxon>Pseudonocardiales</taxon>
        <taxon>Pseudonocardiaceae</taxon>
        <taxon>Saccharothrix</taxon>
    </lineage>
</organism>
<comment type="caution">
    <text evidence="3">The sequence shown here is derived from an EMBL/GenBank/DDBJ whole genome shotgun (WGS) entry which is preliminary data.</text>
</comment>
<sequence length="113" mass="12926">MSGSTDRVRAARRPGPQVIADKGHSTKATRAHLRKRVIPATIPERRDQQADRKRKGRAGGRPPAFDRTAYKRRNVVERCFNRLKQFRAIATRFDKTAVSYRGMIDLAALLIWL</sequence>
<gene>
    <name evidence="3" type="ORF">ACFQ3T_02565</name>
</gene>
<proteinExistence type="predicted"/>
<dbReference type="InterPro" id="IPR025668">
    <property type="entry name" value="Tnp_DDE_dom"/>
</dbReference>